<accession>A0A3D9KXY8</accession>
<name>A0A3D9KXY8_MARFU</name>
<protein>
    <submittedName>
        <fullName evidence="1">Uncharacterized protein</fullName>
    </submittedName>
</protein>
<evidence type="ECO:0000313" key="1">
    <source>
        <dbReference type="EMBL" id="RED94124.1"/>
    </source>
</evidence>
<comment type="caution">
    <text evidence="1">The sequence shown here is derived from an EMBL/GenBank/DDBJ whole genome shotgun (WGS) entry which is preliminary data.</text>
</comment>
<dbReference type="EMBL" id="QREG01000022">
    <property type="protein sequence ID" value="RED94124.1"/>
    <property type="molecule type" value="Genomic_DNA"/>
</dbReference>
<dbReference type="AlphaFoldDB" id="A0A3D9KXY8"/>
<gene>
    <name evidence="1" type="ORF">C7460_12265</name>
</gene>
<proteinExistence type="predicted"/>
<evidence type="ECO:0000313" key="2">
    <source>
        <dbReference type="Proteomes" id="UP000256779"/>
    </source>
</evidence>
<dbReference type="Proteomes" id="UP000256779">
    <property type="component" value="Unassembled WGS sequence"/>
</dbReference>
<keyword evidence="2" id="KW-1185">Reference proteome</keyword>
<sequence>MLVVQQAELKSKVKVDASEMSWKKEKSLAD</sequence>
<organism evidence="1 2">
    <name type="scientific">Marinoscillum furvescens DSM 4134</name>
    <dbReference type="NCBI Taxonomy" id="1122208"/>
    <lineage>
        <taxon>Bacteria</taxon>
        <taxon>Pseudomonadati</taxon>
        <taxon>Bacteroidota</taxon>
        <taxon>Cytophagia</taxon>
        <taxon>Cytophagales</taxon>
        <taxon>Reichenbachiellaceae</taxon>
        <taxon>Marinoscillum</taxon>
    </lineage>
</organism>
<reference evidence="1 2" key="1">
    <citation type="submission" date="2018-07" db="EMBL/GenBank/DDBJ databases">
        <title>Genomic Encyclopedia of Type Strains, Phase IV (KMG-IV): sequencing the most valuable type-strain genomes for metagenomic binning, comparative biology and taxonomic classification.</title>
        <authorList>
            <person name="Goeker M."/>
        </authorList>
    </citation>
    <scope>NUCLEOTIDE SEQUENCE [LARGE SCALE GENOMIC DNA]</scope>
    <source>
        <strain evidence="1 2">DSM 4134</strain>
    </source>
</reference>